<gene>
    <name evidence="2" type="ORF">EHQ90_07590</name>
</gene>
<organism evidence="2 3">
    <name type="scientific">Leptospira stimsonii</name>
    <dbReference type="NCBI Taxonomy" id="2202203"/>
    <lineage>
        <taxon>Bacteria</taxon>
        <taxon>Pseudomonadati</taxon>
        <taxon>Spirochaetota</taxon>
        <taxon>Spirochaetia</taxon>
        <taxon>Leptospirales</taxon>
        <taxon>Leptospiraceae</taxon>
        <taxon>Leptospira</taxon>
    </lineage>
</organism>
<dbReference type="RefSeq" id="WP_135684540.1">
    <property type="nucleotide sequence ID" value="NZ_RQEQ01000080.1"/>
</dbReference>
<evidence type="ECO:0000256" key="1">
    <source>
        <dbReference type="SAM" id="MobiDB-lite"/>
    </source>
</evidence>
<name>A0ABY2N5C7_9LEPT</name>
<comment type="caution">
    <text evidence="2">The sequence shown here is derived from an EMBL/GenBank/DDBJ whole genome shotgun (WGS) entry which is preliminary data.</text>
</comment>
<feature type="region of interest" description="Disordered" evidence="1">
    <location>
        <begin position="1"/>
        <end position="67"/>
    </location>
</feature>
<protein>
    <submittedName>
        <fullName evidence="2">Uncharacterized protein</fullName>
    </submittedName>
</protein>
<dbReference type="EMBL" id="RQGT01000059">
    <property type="protein sequence ID" value="TGM17238.1"/>
    <property type="molecule type" value="Genomic_DNA"/>
</dbReference>
<sequence>MGKLTLNDFDTKLNPIREDLKEAMSKKDETKSASSEESTEAKGEKSTKTKSKDETKSASSEESTEAK</sequence>
<reference evidence="3" key="1">
    <citation type="journal article" date="2019" name="PLoS Negl. Trop. Dis.">
        <title>Revisiting the worldwide diversity of Leptospira species in the environment.</title>
        <authorList>
            <person name="Vincent A.T."/>
            <person name="Schiettekatte O."/>
            <person name="Bourhy P."/>
            <person name="Veyrier F.J."/>
            <person name="Picardeau M."/>
        </authorList>
    </citation>
    <scope>NUCLEOTIDE SEQUENCE [LARGE SCALE GENOMIC DNA]</scope>
    <source>
        <strain evidence="3">201702407</strain>
    </source>
</reference>
<feature type="compositionally biased region" description="Basic and acidic residues" evidence="1">
    <location>
        <begin position="9"/>
        <end position="31"/>
    </location>
</feature>
<evidence type="ECO:0000313" key="3">
    <source>
        <dbReference type="Proteomes" id="UP000297422"/>
    </source>
</evidence>
<evidence type="ECO:0000313" key="2">
    <source>
        <dbReference type="EMBL" id="TGM17238.1"/>
    </source>
</evidence>
<feature type="compositionally biased region" description="Basic and acidic residues" evidence="1">
    <location>
        <begin position="39"/>
        <end position="56"/>
    </location>
</feature>
<proteinExistence type="predicted"/>
<accession>A0ABY2N5C7</accession>
<keyword evidence="3" id="KW-1185">Reference proteome</keyword>
<dbReference type="Proteomes" id="UP000297422">
    <property type="component" value="Unassembled WGS sequence"/>
</dbReference>